<evidence type="ECO:0000256" key="1">
    <source>
        <dbReference type="SAM" id="MobiDB-lite"/>
    </source>
</evidence>
<evidence type="ECO:0000313" key="3">
    <source>
        <dbReference type="EMBL" id="CAD9018776.1"/>
    </source>
</evidence>
<reference evidence="2" key="1">
    <citation type="submission" date="2021-01" db="EMBL/GenBank/DDBJ databases">
        <authorList>
            <person name="Corre E."/>
            <person name="Pelletier E."/>
            <person name="Niang G."/>
            <person name="Scheremetjew M."/>
            <person name="Finn R."/>
            <person name="Kale V."/>
            <person name="Holt S."/>
            <person name="Cochrane G."/>
            <person name="Meng A."/>
            <person name="Brown T."/>
            <person name="Cohen L."/>
        </authorList>
    </citation>
    <scope>NUCLEOTIDE SEQUENCE</scope>
    <source>
        <strain evidence="2">NIES-381</strain>
    </source>
</reference>
<organism evidence="2">
    <name type="scientific">Eutreptiella gymnastica</name>
    <dbReference type="NCBI Taxonomy" id="73025"/>
    <lineage>
        <taxon>Eukaryota</taxon>
        <taxon>Discoba</taxon>
        <taxon>Euglenozoa</taxon>
        <taxon>Euglenida</taxon>
        <taxon>Spirocuta</taxon>
        <taxon>Euglenophyceae</taxon>
        <taxon>Eutreptiales</taxon>
        <taxon>Eutreptiaceae</taxon>
        <taxon>Eutreptiella</taxon>
    </lineage>
</organism>
<name>A0A6U8DZW8_9EUGL</name>
<proteinExistence type="predicted"/>
<feature type="region of interest" description="Disordered" evidence="1">
    <location>
        <begin position="1"/>
        <end position="210"/>
    </location>
</feature>
<dbReference type="AlphaFoldDB" id="A0A6U8DZW8"/>
<accession>A0A6U8DZW8</accession>
<evidence type="ECO:0000313" key="2">
    <source>
        <dbReference type="EMBL" id="CAD9018775.1"/>
    </source>
</evidence>
<dbReference type="EMBL" id="HBGA01080174">
    <property type="protein sequence ID" value="CAD9018775.1"/>
    <property type="molecule type" value="Transcribed_RNA"/>
</dbReference>
<gene>
    <name evidence="2" type="ORF">EGYM00392_LOCUS29888</name>
    <name evidence="3" type="ORF">EGYM00392_LOCUS29889</name>
</gene>
<sequence>MTPTPSRTRTATSTPSATSSPSVTPSTSRTSTNTLTSTTSRSSSSTASRTPTRTSTETDTSTVVPTVTPTATPSSTTTRSGTPSGSRTATNTRSSSPSASSTTTRSRTATGTPTPTSSRTATGTPSATSTSTVIPTYTPTPSPTASATPSPTSTSTPTETGTPTSTLTPTPSMTSTPTASPTPTASLTLSPTPSLTPSSTGTATLSPTPSATGTPSLMYVLWTSPGFGSVIPLAGQVVEWVFDRDIQVKDGTANPTARLRMIEDGEEVMAVSGWDRYVHVQGKRLSWTIPKGRKPSAILVLQLDAGFVGEANNRSGYFHESFSLFLSTEGLPTEATKNFTMALTGKQPPIETTTLKLCAALQNVLVALPCRKLEVSQALSGSIVRWRVYDLAFNSSVWANAYISQAYDDGLLSALLSAQGLGIILPGSWVEQTADVHTMMDLEATLRPNRQGEPTVATIYVTLSSAWTPGEIFEVYFPPSMTFSASPGPNLVVGIGNVSAAGPTVMYLPSGQIAIGASGTSLILNTAGLFSLTGQAPLISIVVKAGLQMPSKCSDFGVGFISPYTLKRYSAEGYSAGRLIDFVSADPLQDSCVGPKVVVGVPLPQTLTTSAWIQFSPMQVTTDQEIRLTFKGDLMSNWENNRRVYVKVAQLPGDHSCTGYAYEPHQDLLLDPRTVMTPAFIINEAGAYDVCFRESTTTNWERVQSSQLTVEMDENVETFKFAAPDLLPLWLNLLGVQAEGGVQAAGTGTTETSLGLANLGQVDIPVTSPAKSGQVTQPSTVPPPPLGTVKSLMAPQPAVFETPQDLFFGSLATCGQIIDNSGTSSGYCGCAMINDGDPGKPYFNLGAKTSITQVDLINLLEKESGILLGCCNSEPLALRAAMKNHDGVAKGYGWGLCASSS</sequence>
<dbReference type="EMBL" id="HBGA01080175">
    <property type="protein sequence ID" value="CAD9018776.1"/>
    <property type="molecule type" value="Transcribed_RNA"/>
</dbReference>
<protein>
    <submittedName>
        <fullName evidence="2">Uncharacterized protein</fullName>
    </submittedName>
</protein>